<evidence type="ECO:0000313" key="1">
    <source>
        <dbReference type="EMBL" id="CAH0104259.1"/>
    </source>
</evidence>
<organism evidence="1 2">
    <name type="scientific">Daphnia galeata</name>
    <dbReference type="NCBI Taxonomy" id="27404"/>
    <lineage>
        <taxon>Eukaryota</taxon>
        <taxon>Metazoa</taxon>
        <taxon>Ecdysozoa</taxon>
        <taxon>Arthropoda</taxon>
        <taxon>Crustacea</taxon>
        <taxon>Branchiopoda</taxon>
        <taxon>Diplostraca</taxon>
        <taxon>Cladocera</taxon>
        <taxon>Anomopoda</taxon>
        <taxon>Daphniidae</taxon>
        <taxon>Daphnia</taxon>
    </lineage>
</organism>
<name>A0A8J2WEH8_9CRUS</name>
<comment type="caution">
    <text evidence="1">The sequence shown here is derived from an EMBL/GenBank/DDBJ whole genome shotgun (WGS) entry which is preliminary data.</text>
</comment>
<dbReference type="AlphaFoldDB" id="A0A8J2WEH8"/>
<dbReference type="Proteomes" id="UP000789390">
    <property type="component" value="Unassembled WGS sequence"/>
</dbReference>
<accession>A0A8J2WEH8</accession>
<protein>
    <submittedName>
        <fullName evidence="1">Uncharacterized protein</fullName>
    </submittedName>
</protein>
<sequence>MQDSFQIILQQKFIDGLDLKLQMKVKYKTFQKFDELVSETRKYSVRLEAIEGNKEKHEFVNQISKTSDVSKLRESLEFVDLKQLIEKQNEKHSESVKAVVAALKDEFKSNSAAPCTEQSDMYLRLLELTKAANYLLSNGNDQGSRPPKNVSFQLLDQQQGMRPSGVSFHPSQKYNSEPGQHFMTSPNGSLGLITSQLINTVIDHCFRRVNRRFRRVNLRFHQVNLGVRQMILLGLQR</sequence>
<gene>
    <name evidence="1" type="ORF">DGAL_LOCUS6979</name>
</gene>
<reference evidence="1" key="1">
    <citation type="submission" date="2021-11" db="EMBL/GenBank/DDBJ databases">
        <authorList>
            <person name="Schell T."/>
        </authorList>
    </citation>
    <scope>NUCLEOTIDE SEQUENCE</scope>
    <source>
        <strain evidence="1">M5</strain>
    </source>
</reference>
<keyword evidence="2" id="KW-1185">Reference proteome</keyword>
<dbReference type="EMBL" id="CAKKLH010000131">
    <property type="protein sequence ID" value="CAH0104259.1"/>
    <property type="molecule type" value="Genomic_DNA"/>
</dbReference>
<evidence type="ECO:0000313" key="2">
    <source>
        <dbReference type="Proteomes" id="UP000789390"/>
    </source>
</evidence>
<proteinExistence type="predicted"/>